<accession>A0A2Z5JKQ3</accession>
<feature type="compositionally biased region" description="Basic and acidic residues" evidence="1">
    <location>
        <begin position="7"/>
        <end position="16"/>
    </location>
</feature>
<feature type="compositionally biased region" description="Basic and acidic residues" evidence="1">
    <location>
        <begin position="26"/>
        <end position="52"/>
    </location>
</feature>
<evidence type="ECO:0000313" key="3">
    <source>
        <dbReference type="Proteomes" id="UP000252698"/>
    </source>
</evidence>
<reference evidence="2 3" key="1">
    <citation type="journal article" date="2018" name="Front. Microbiol.">
        <title>Genome Sequencing of Streptomyces atratus SCSIOZH16 and Activation Production of Nocardamine via Metabolic Engineering.</title>
        <authorList>
            <person name="Li Y."/>
            <person name="Zhang C."/>
            <person name="Liu C."/>
            <person name="Ju J."/>
            <person name="Ma J."/>
        </authorList>
    </citation>
    <scope>NUCLEOTIDE SEQUENCE [LARGE SCALE GENOMIC DNA]</scope>
    <source>
        <strain evidence="2 3">SCSIO_ZH16</strain>
    </source>
</reference>
<organism evidence="2 3">
    <name type="scientific">Streptomyces atratus</name>
    <dbReference type="NCBI Taxonomy" id="1893"/>
    <lineage>
        <taxon>Bacteria</taxon>
        <taxon>Bacillati</taxon>
        <taxon>Actinomycetota</taxon>
        <taxon>Actinomycetes</taxon>
        <taxon>Kitasatosporales</taxon>
        <taxon>Streptomycetaceae</taxon>
        <taxon>Streptomyces</taxon>
    </lineage>
</organism>
<name>A0A2Z5JKQ3_STRAR</name>
<evidence type="ECO:0000256" key="1">
    <source>
        <dbReference type="SAM" id="MobiDB-lite"/>
    </source>
</evidence>
<gene>
    <name evidence="2" type="ORF">C5746_32650</name>
</gene>
<evidence type="ECO:0000313" key="2">
    <source>
        <dbReference type="EMBL" id="AXE80922.1"/>
    </source>
</evidence>
<dbReference type="Proteomes" id="UP000252698">
    <property type="component" value="Chromosome"/>
</dbReference>
<feature type="region of interest" description="Disordered" evidence="1">
    <location>
        <begin position="1"/>
        <end position="88"/>
    </location>
</feature>
<sequence>MGSARRSARERGRSDPVDAESVARVVLREPDLLVRSHTHKEPPERDRDEPPRRAPPNKALLVGLRAEPSAAGGRTHDCKPLNTQENKS</sequence>
<protein>
    <submittedName>
        <fullName evidence="2">Uncharacterized protein</fullName>
    </submittedName>
</protein>
<dbReference type="KEGG" id="sata:C5746_32650"/>
<proteinExistence type="predicted"/>
<dbReference type="AlphaFoldDB" id="A0A2Z5JKQ3"/>
<dbReference type="EMBL" id="CP027306">
    <property type="protein sequence ID" value="AXE80922.1"/>
    <property type="molecule type" value="Genomic_DNA"/>
</dbReference>